<evidence type="ECO:0000256" key="4">
    <source>
        <dbReference type="ARBA" id="ARBA00023136"/>
    </source>
</evidence>
<dbReference type="OrthoDB" id="5832279at2759"/>
<dbReference type="SMART" id="SM01417">
    <property type="entry name" value="Solute_trans_a"/>
    <property type="match status" value="1"/>
</dbReference>
<gene>
    <name evidence="6" type="ORF">HPBE_LOCUS14237</name>
</gene>
<evidence type="ECO:0000256" key="2">
    <source>
        <dbReference type="ARBA" id="ARBA00022692"/>
    </source>
</evidence>
<proteinExistence type="predicted"/>
<evidence type="ECO:0008006" key="7">
    <source>
        <dbReference type="Google" id="ProtNLM"/>
    </source>
</evidence>
<protein>
    <recommendedName>
        <fullName evidence="7">Organic solute transporter alpha-like protein</fullName>
    </recommendedName>
</protein>
<feature type="transmembrane region" description="Helical" evidence="5">
    <location>
        <begin position="73"/>
        <end position="97"/>
    </location>
</feature>
<dbReference type="GO" id="GO:0016020">
    <property type="term" value="C:membrane"/>
    <property type="evidence" value="ECO:0007669"/>
    <property type="project" value="UniProtKB-SubCell"/>
</dbReference>
<feature type="transmembrane region" description="Helical" evidence="5">
    <location>
        <begin position="47"/>
        <end position="67"/>
    </location>
</feature>
<evidence type="ECO:0000313" key="6">
    <source>
        <dbReference type="EMBL" id="VDO98970.1"/>
    </source>
</evidence>
<evidence type="ECO:0000256" key="3">
    <source>
        <dbReference type="ARBA" id="ARBA00022989"/>
    </source>
</evidence>
<feature type="transmembrane region" description="Helical" evidence="5">
    <location>
        <begin position="12"/>
        <end position="35"/>
    </location>
</feature>
<keyword evidence="2 5" id="KW-0812">Transmembrane</keyword>
<evidence type="ECO:0000256" key="1">
    <source>
        <dbReference type="ARBA" id="ARBA00004141"/>
    </source>
</evidence>
<name>A0A3P7ZGR6_HELPZ</name>
<feature type="transmembrane region" description="Helical" evidence="5">
    <location>
        <begin position="219"/>
        <end position="240"/>
    </location>
</feature>
<dbReference type="EMBL" id="UZAH01028268">
    <property type="protein sequence ID" value="VDO98970.1"/>
    <property type="molecule type" value="Genomic_DNA"/>
</dbReference>
<evidence type="ECO:0000256" key="5">
    <source>
        <dbReference type="SAM" id="Phobius"/>
    </source>
</evidence>
<feature type="transmembrane region" description="Helical" evidence="5">
    <location>
        <begin position="180"/>
        <end position="199"/>
    </location>
</feature>
<reference evidence="6" key="1">
    <citation type="submission" date="2018-11" db="EMBL/GenBank/DDBJ databases">
        <authorList>
            <consortium name="Pathogen Informatics"/>
        </authorList>
    </citation>
    <scope>NUCLEOTIDE SEQUENCE [LARGE SCALE GENOMIC DNA]</scope>
</reference>
<sequence length="271" mass="29940">MLSDLTPTQFVLFIVAGALSVAVLITSALQILNVYKYVSDEKMRSKLYILALLLPVIALLAFVSMISPRSGPLFSSIGVLYILFAMYTVTSLCRFIAGGREKLAASLREDDAQMSLQVPPCCCCMSCLPKAEPSERNLKIVECMTLQGPIVRAILVVINCHFVAENGAEASEFQLQMTELAGVLSLLFTIFGAHATANLTGAHIQKYRFMVFFRCVDDIYNFVMVCESLLLSLLATFLLLPEKCALFDKYPSRQADVGKCPQEKMLPIEHT</sequence>
<keyword evidence="4 5" id="KW-0472">Membrane</keyword>
<dbReference type="InterPro" id="IPR005178">
    <property type="entry name" value="Ostalpha/TMEM184C"/>
</dbReference>
<dbReference type="PANTHER" id="PTHR23423">
    <property type="entry name" value="ORGANIC SOLUTE TRANSPORTER-RELATED"/>
    <property type="match status" value="1"/>
</dbReference>
<dbReference type="AlphaFoldDB" id="A0A3P7ZGR6"/>
<organism evidence="6">
    <name type="scientific">Heligmosomoides polygyrus</name>
    <name type="common">Parasitic roundworm</name>
    <dbReference type="NCBI Taxonomy" id="6339"/>
    <lineage>
        <taxon>Eukaryota</taxon>
        <taxon>Metazoa</taxon>
        <taxon>Ecdysozoa</taxon>
        <taxon>Nematoda</taxon>
        <taxon>Chromadorea</taxon>
        <taxon>Rhabditida</taxon>
        <taxon>Rhabditina</taxon>
        <taxon>Rhabditomorpha</taxon>
        <taxon>Strongyloidea</taxon>
        <taxon>Heligmosomidae</taxon>
        <taxon>Heligmosomoides</taxon>
    </lineage>
</organism>
<accession>A0A3P7ZGR6</accession>
<dbReference type="Pfam" id="PF03619">
    <property type="entry name" value="Solute_trans_a"/>
    <property type="match status" value="1"/>
</dbReference>
<keyword evidence="3 5" id="KW-1133">Transmembrane helix</keyword>
<comment type="subcellular location">
    <subcellularLocation>
        <location evidence="1">Membrane</location>
        <topology evidence="1">Multi-pass membrane protein</topology>
    </subcellularLocation>
</comment>